<protein>
    <submittedName>
        <fullName evidence="2">Uncharacterized protein</fullName>
    </submittedName>
</protein>
<dbReference type="KEGG" id="dfl:DFE_0517"/>
<gene>
    <name evidence="2" type="ORF">DFE_0517</name>
</gene>
<name>A0A2Z6AVK0_9BACT</name>
<evidence type="ECO:0000313" key="3">
    <source>
        <dbReference type="Proteomes" id="UP000269883"/>
    </source>
</evidence>
<organism evidence="2 3">
    <name type="scientific">Desulfovibrio ferrophilus</name>
    <dbReference type="NCBI Taxonomy" id="241368"/>
    <lineage>
        <taxon>Bacteria</taxon>
        <taxon>Pseudomonadati</taxon>
        <taxon>Thermodesulfobacteriota</taxon>
        <taxon>Desulfovibrionia</taxon>
        <taxon>Desulfovibrionales</taxon>
        <taxon>Desulfovibrionaceae</taxon>
        <taxon>Desulfovibrio</taxon>
    </lineage>
</organism>
<keyword evidence="1" id="KW-0732">Signal</keyword>
<evidence type="ECO:0000313" key="2">
    <source>
        <dbReference type="EMBL" id="BBD07243.1"/>
    </source>
</evidence>
<dbReference type="RefSeq" id="WP_126376330.1">
    <property type="nucleotide sequence ID" value="NZ_AP017378.1"/>
</dbReference>
<reference evidence="2 3" key="1">
    <citation type="journal article" date="2018" name="Sci. Adv.">
        <title>Multi-heme cytochromes provide a pathway for survival in energy-limited environments.</title>
        <authorList>
            <person name="Deng X."/>
            <person name="Dohmae N."/>
            <person name="Nealson K.H."/>
            <person name="Hashimoto K."/>
            <person name="Okamoto A."/>
        </authorList>
    </citation>
    <scope>NUCLEOTIDE SEQUENCE [LARGE SCALE GENOMIC DNA]</scope>
    <source>
        <strain evidence="2 3">IS5</strain>
    </source>
</reference>
<accession>A0A2Z6AVK0</accession>
<feature type="signal peptide" evidence="1">
    <location>
        <begin position="1"/>
        <end position="24"/>
    </location>
</feature>
<dbReference type="Proteomes" id="UP000269883">
    <property type="component" value="Chromosome"/>
</dbReference>
<dbReference type="AlphaFoldDB" id="A0A2Z6AVK0"/>
<proteinExistence type="predicted"/>
<feature type="chain" id="PRO_5016318433" evidence="1">
    <location>
        <begin position="25"/>
        <end position="119"/>
    </location>
</feature>
<sequence length="119" mass="12976">MFRRLLLTLVCVMFLATTALPALGQERDHGVRLVAFGSEEMAFIRLPGGKFVWPKSEVLGGDRPRIILDFPGINGWDEAYLPTGGGTSFAASGPSCMLMKNAYGLCWISRDRHSAMPSA</sequence>
<evidence type="ECO:0000256" key="1">
    <source>
        <dbReference type="SAM" id="SignalP"/>
    </source>
</evidence>
<dbReference type="EMBL" id="AP017378">
    <property type="protein sequence ID" value="BBD07243.1"/>
    <property type="molecule type" value="Genomic_DNA"/>
</dbReference>
<keyword evidence="3" id="KW-1185">Reference proteome</keyword>